<name>A0ABT1J4A3_9ACTN</name>
<dbReference type="EMBL" id="JAMZDX010000005">
    <property type="protein sequence ID" value="MCP2312260.1"/>
    <property type="molecule type" value="Genomic_DNA"/>
</dbReference>
<proteinExistence type="predicted"/>
<reference evidence="1 2" key="1">
    <citation type="submission" date="2022-06" db="EMBL/GenBank/DDBJ databases">
        <title>Sequencing the genomes of 1000 actinobacteria strains.</title>
        <authorList>
            <person name="Klenk H.-P."/>
        </authorList>
    </citation>
    <scope>NUCLEOTIDE SEQUENCE [LARGE SCALE GENOMIC DNA]</scope>
    <source>
        <strain evidence="1 2">DSM 41656</strain>
    </source>
</reference>
<dbReference type="InterPro" id="IPR000760">
    <property type="entry name" value="Inositol_monophosphatase-like"/>
</dbReference>
<evidence type="ECO:0000313" key="1">
    <source>
        <dbReference type="EMBL" id="MCP2312260.1"/>
    </source>
</evidence>
<dbReference type="PANTHER" id="PTHR20854">
    <property type="entry name" value="INOSITOL MONOPHOSPHATASE"/>
    <property type="match status" value="1"/>
</dbReference>
<dbReference type="Proteomes" id="UP001206483">
    <property type="component" value="Unassembled WGS sequence"/>
</dbReference>
<comment type="caution">
    <text evidence="1">The sequence shown here is derived from an EMBL/GenBank/DDBJ whole genome shotgun (WGS) entry which is preliminary data.</text>
</comment>
<dbReference type="RefSeq" id="WP_253801208.1">
    <property type="nucleotide sequence ID" value="NZ_BAAAUB010000069.1"/>
</dbReference>
<dbReference type="Gene3D" id="3.40.190.80">
    <property type="match status" value="1"/>
</dbReference>
<gene>
    <name evidence="1" type="ORF">FHR36_005426</name>
</gene>
<accession>A0ABT1J4A3</accession>
<dbReference type="PRINTS" id="PR00377">
    <property type="entry name" value="IMPHPHTASES"/>
</dbReference>
<sequence>MISARDVSEVDRIVREVAEQEIVSRFGRLVAGEIAEKAPGDLVTVADRAAEEALTARLTALLPGSTVVGEEAVSADPGVLKALDGPDPVWIVDPIDGTHNFVAGNPRFATLVALARQGELLASWTYAPELDLMATASAGGGARVDGRPVRVGAAPSTLRHLDVCASQPRWWTAEQQARFNALCGHGVSLCFLDTSGLEYVELAAGRRTAMVLTWEYPWDHAAGLLLHAEAGGVAVGADGAPFRLSGGNALPVVVAPDADCAARLHAALAGRAQPA</sequence>
<dbReference type="PANTHER" id="PTHR20854:SF4">
    <property type="entry name" value="INOSITOL-1-MONOPHOSPHATASE-RELATED"/>
    <property type="match status" value="1"/>
</dbReference>
<keyword evidence="2" id="KW-1185">Reference proteome</keyword>
<dbReference type="Pfam" id="PF00459">
    <property type="entry name" value="Inositol_P"/>
    <property type="match status" value="1"/>
</dbReference>
<dbReference type="SUPFAM" id="SSF56655">
    <property type="entry name" value="Carbohydrate phosphatase"/>
    <property type="match status" value="1"/>
</dbReference>
<evidence type="ECO:0000313" key="2">
    <source>
        <dbReference type="Proteomes" id="UP001206483"/>
    </source>
</evidence>
<organism evidence="1 2">
    <name type="scientific">Kitasatospora paracochleata</name>
    <dbReference type="NCBI Taxonomy" id="58354"/>
    <lineage>
        <taxon>Bacteria</taxon>
        <taxon>Bacillati</taxon>
        <taxon>Actinomycetota</taxon>
        <taxon>Actinomycetes</taxon>
        <taxon>Kitasatosporales</taxon>
        <taxon>Streptomycetaceae</taxon>
        <taxon>Kitasatospora</taxon>
    </lineage>
</organism>
<protein>
    <submittedName>
        <fullName evidence="1">Fructose-1,6-bisphosphatase/inositol monophosphatase family enzyme</fullName>
    </submittedName>
</protein>
<dbReference type="Gene3D" id="3.30.540.10">
    <property type="entry name" value="Fructose-1,6-Bisphosphatase, subunit A, domain 1"/>
    <property type="match status" value="1"/>
</dbReference>